<protein>
    <submittedName>
        <fullName evidence="1">Uncharacterized protein</fullName>
    </submittedName>
</protein>
<sequence length="63" mass="6926">MRTLDVRARVLVSGHWRARTRRLHPGTKTQEPGGWTTRELIRILRVGGLNVEGADGEGCAGGF</sequence>
<dbReference type="Proteomes" id="UP000005426">
    <property type="component" value="Unassembled WGS sequence"/>
</dbReference>
<name>G9NNA3_HYPAI</name>
<gene>
    <name evidence="1" type="ORF">TRIATDRAFT_298627</name>
</gene>
<reference evidence="1 2" key="1">
    <citation type="journal article" date="2011" name="Genome Biol.">
        <title>Comparative genome sequence analysis underscores mycoparasitism as the ancestral life style of Trichoderma.</title>
        <authorList>
            <person name="Kubicek C.P."/>
            <person name="Herrera-Estrella A."/>
            <person name="Seidl-Seiboth V."/>
            <person name="Martinez D.A."/>
            <person name="Druzhinina I.S."/>
            <person name="Thon M."/>
            <person name="Zeilinger S."/>
            <person name="Casas-Flores S."/>
            <person name="Horwitz B.A."/>
            <person name="Mukherjee P.K."/>
            <person name="Mukherjee M."/>
            <person name="Kredics L."/>
            <person name="Alcaraz L.D."/>
            <person name="Aerts A."/>
            <person name="Antal Z."/>
            <person name="Atanasova L."/>
            <person name="Cervantes-Badillo M.G."/>
            <person name="Challacombe J."/>
            <person name="Chertkov O."/>
            <person name="McCluskey K."/>
            <person name="Coulpier F."/>
            <person name="Deshpande N."/>
            <person name="von Doehren H."/>
            <person name="Ebbole D.J."/>
            <person name="Esquivel-Naranjo E.U."/>
            <person name="Fekete E."/>
            <person name="Flipphi M."/>
            <person name="Glaser F."/>
            <person name="Gomez-Rodriguez E.Y."/>
            <person name="Gruber S."/>
            <person name="Han C."/>
            <person name="Henrissat B."/>
            <person name="Hermosa R."/>
            <person name="Hernandez-Onate M."/>
            <person name="Karaffa L."/>
            <person name="Kosti I."/>
            <person name="Le Crom S."/>
            <person name="Lindquist E."/>
            <person name="Lucas S."/>
            <person name="Luebeck M."/>
            <person name="Luebeck P.S."/>
            <person name="Margeot A."/>
            <person name="Metz B."/>
            <person name="Misra M."/>
            <person name="Nevalainen H."/>
            <person name="Omann M."/>
            <person name="Packer N."/>
            <person name="Perrone G."/>
            <person name="Uresti-Rivera E.E."/>
            <person name="Salamov A."/>
            <person name="Schmoll M."/>
            <person name="Seiboth B."/>
            <person name="Shapiro H."/>
            <person name="Sukno S."/>
            <person name="Tamayo-Ramos J.A."/>
            <person name="Tisch D."/>
            <person name="Wiest A."/>
            <person name="Wilkinson H.H."/>
            <person name="Zhang M."/>
            <person name="Coutinho P.M."/>
            <person name="Kenerley C.M."/>
            <person name="Monte E."/>
            <person name="Baker S.E."/>
            <person name="Grigoriev I.V."/>
        </authorList>
    </citation>
    <scope>NUCLEOTIDE SEQUENCE [LARGE SCALE GENOMIC DNA]</scope>
    <source>
        <strain evidence="2">ATCC 20476 / IMI 206040</strain>
    </source>
</reference>
<comment type="caution">
    <text evidence="1">The sequence shown here is derived from an EMBL/GenBank/DDBJ whole genome shotgun (WGS) entry which is preliminary data.</text>
</comment>
<keyword evidence="2" id="KW-1185">Reference proteome</keyword>
<evidence type="ECO:0000313" key="1">
    <source>
        <dbReference type="EMBL" id="EHK47552.1"/>
    </source>
</evidence>
<dbReference type="AlphaFoldDB" id="G9NNA3"/>
<dbReference type="OrthoDB" id="288726at2759"/>
<accession>G9NNA3</accession>
<organism evidence="1 2">
    <name type="scientific">Hypocrea atroviridis (strain ATCC 20476 / IMI 206040)</name>
    <name type="common">Trichoderma atroviride</name>
    <dbReference type="NCBI Taxonomy" id="452589"/>
    <lineage>
        <taxon>Eukaryota</taxon>
        <taxon>Fungi</taxon>
        <taxon>Dikarya</taxon>
        <taxon>Ascomycota</taxon>
        <taxon>Pezizomycotina</taxon>
        <taxon>Sordariomycetes</taxon>
        <taxon>Hypocreomycetidae</taxon>
        <taxon>Hypocreales</taxon>
        <taxon>Hypocreaceae</taxon>
        <taxon>Trichoderma</taxon>
    </lineage>
</organism>
<dbReference type="HOGENOM" id="CLU_2886090_0_0_1"/>
<dbReference type="EMBL" id="ABDG02000020">
    <property type="protein sequence ID" value="EHK47552.1"/>
    <property type="molecule type" value="Genomic_DNA"/>
</dbReference>
<evidence type="ECO:0000313" key="2">
    <source>
        <dbReference type="Proteomes" id="UP000005426"/>
    </source>
</evidence>
<proteinExistence type="predicted"/>
<dbReference type="Gene3D" id="3.40.800.10">
    <property type="entry name" value="Ureohydrolase domain"/>
    <property type="match status" value="1"/>
</dbReference>